<dbReference type="EMBL" id="MHLH01000010">
    <property type="protein sequence ID" value="OGZ04201.1"/>
    <property type="molecule type" value="Genomic_DNA"/>
</dbReference>
<dbReference type="AlphaFoldDB" id="A0A1G2CU45"/>
<protein>
    <submittedName>
        <fullName evidence="1">Uncharacterized protein</fullName>
    </submittedName>
</protein>
<organism evidence="1 2">
    <name type="scientific">Candidatus Lloydbacteria bacterium RIFCSPHIGHO2_01_FULL_41_20</name>
    <dbReference type="NCBI Taxonomy" id="1798657"/>
    <lineage>
        <taxon>Bacteria</taxon>
        <taxon>Candidatus Lloydiibacteriota</taxon>
    </lineage>
</organism>
<name>A0A1G2CU45_9BACT</name>
<comment type="caution">
    <text evidence="1">The sequence shown here is derived from an EMBL/GenBank/DDBJ whole genome shotgun (WGS) entry which is preliminary data.</text>
</comment>
<proteinExistence type="predicted"/>
<gene>
    <name evidence="1" type="ORF">A2648_01305</name>
</gene>
<dbReference type="STRING" id="1798657.A2648_01305"/>
<sequence length="195" mass="22018">MLSQVIKNINKINMESLEKQKQPILPEGYSYHPEGYLWYILPVEKFDTLPETVEVDGRAFIKKAEFHVTVVNARGIASEIAGPDLRTMAEIETNLQKMLAEYVSKTPIEFAHFENDLRLAVSPERMSIAARCAMLNLEGYFAHIKTVYDREFPIQPPHVSIYTSTGAAVGIDSVDQMESFKKIELPAVQEVLSSI</sequence>
<dbReference type="Proteomes" id="UP000178841">
    <property type="component" value="Unassembled WGS sequence"/>
</dbReference>
<reference evidence="1 2" key="1">
    <citation type="journal article" date="2016" name="Nat. Commun.">
        <title>Thousands of microbial genomes shed light on interconnected biogeochemical processes in an aquifer system.</title>
        <authorList>
            <person name="Anantharaman K."/>
            <person name="Brown C.T."/>
            <person name="Hug L.A."/>
            <person name="Sharon I."/>
            <person name="Castelle C.J."/>
            <person name="Probst A.J."/>
            <person name="Thomas B.C."/>
            <person name="Singh A."/>
            <person name="Wilkins M.J."/>
            <person name="Karaoz U."/>
            <person name="Brodie E.L."/>
            <person name="Williams K.H."/>
            <person name="Hubbard S.S."/>
            <person name="Banfield J.F."/>
        </authorList>
    </citation>
    <scope>NUCLEOTIDE SEQUENCE [LARGE SCALE GENOMIC DNA]</scope>
</reference>
<accession>A0A1G2CU45</accession>
<evidence type="ECO:0000313" key="1">
    <source>
        <dbReference type="EMBL" id="OGZ04201.1"/>
    </source>
</evidence>
<evidence type="ECO:0000313" key="2">
    <source>
        <dbReference type="Proteomes" id="UP000178841"/>
    </source>
</evidence>